<protein>
    <submittedName>
        <fullName evidence="3">Lipocalin-like domain-containing protein</fullName>
    </submittedName>
</protein>
<reference evidence="4" key="1">
    <citation type="submission" date="2016-11" db="EMBL/GenBank/DDBJ databases">
        <authorList>
            <person name="Varghese N."/>
            <person name="Submissions S."/>
        </authorList>
    </citation>
    <scope>NUCLEOTIDE SEQUENCE [LARGE SCALE GENOMIC DNA]</scope>
    <source>
        <strain evidence="4">DSM 27619</strain>
    </source>
</reference>
<dbReference type="RefSeq" id="WP_072962013.1">
    <property type="nucleotide sequence ID" value="NZ_FQUT01000013.1"/>
</dbReference>
<gene>
    <name evidence="3" type="ORF">SAMN05443633_113104</name>
</gene>
<evidence type="ECO:0000313" key="4">
    <source>
        <dbReference type="Proteomes" id="UP000184518"/>
    </source>
</evidence>
<dbReference type="STRING" id="1416778.SAMN05443633_113104"/>
<evidence type="ECO:0000313" key="3">
    <source>
        <dbReference type="EMBL" id="SHG33129.1"/>
    </source>
</evidence>
<dbReference type="InterPro" id="IPR024311">
    <property type="entry name" value="Lipocalin-like"/>
</dbReference>
<keyword evidence="4" id="KW-1185">Reference proteome</keyword>
<dbReference type="AlphaFoldDB" id="A0A1M5IYK4"/>
<dbReference type="EMBL" id="FQUT01000013">
    <property type="protein sequence ID" value="SHG33129.1"/>
    <property type="molecule type" value="Genomic_DNA"/>
</dbReference>
<sequence length="157" mass="17433">MKKLALLFAGLSLFVATGCNDDEETVMEAPLNGIWQPVKKVVTVVAIGEDPVSDGISFDTDCQKTSRWVFGIDNNGKRKDMGDSSTPGTCTPTFDRNFSYTYDKDSKAIQIKYQGIVEPDQGKIISISDTTVNIMFEDKTDPTEFHSETYTLKRVTL</sequence>
<dbReference type="Proteomes" id="UP000184518">
    <property type="component" value="Unassembled WGS sequence"/>
</dbReference>
<dbReference type="OrthoDB" id="1263404at2"/>
<feature type="domain" description="Lipocalin-like" evidence="2">
    <location>
        <begin position="31"/>
        <end position="131"/>
    </location>
</feature>
<proteinExistence type="predicted"/>
<evidence type="ECO:0000259" key="2">
    <source>
        <dbReference type="Pfam" id="PF13648"/>
    </source>
</evidence>
<evidence type="ECO:0000256" key="1">
    <source>
        <dbReference type="SAM" id="SignalP"/>
    </source>
</evidence>
<organism evidence="3 4">
    <name type="scientific">Chryseobacterium arachidis</name>
    <dbReference type="NCBI Taxonomy" id="1416778"/>
    <lineage>
        <taxon>Bacteria</taxon>
        <taxon>Pseudomonadati</taxon>
        <taxon>Bacteroidota</taxon>
        <taxon>Flavobacteriia</taxon>
        <taxon>Flavobacteriales</taxon>
        <taxon>Weeksellaceae</taxon>
        <taxon>Chryseobacterium group</taxon>
        <taxon>Chryseobacterium</taxon>
    </lineage>
</organism>
<name>A0A1M5IYK4_9FLAO</name>
<dbReference type="Pfam" id="PF13648">
    <property type="entry name" value="Lipocalin_4"/>
    <property type="match status" value="1"/>
</dbReference>
<dbReference type="PROSITE" id="PS51257">
    <property type="entry name" value="PROKAR_LIPOPROTEIN"/>
    <property type="match status" value="1"/>
</dbReference>
<feature type="chain" id="PRO_5012454660" evidence="1">
    <location>
        <begin position="22"/>
        <end position="157"/>
    </location>
</feature>
<feature type="signal peptide" evidence="1">
    <location>
        <begin position="1"/>
        <end position="21"/>
    </location>
</feature>
<accession>A0A1M5IYK4</accession>
<keyword evidence="1" id="KW-0732">Signal</keyword>